<organism evidence="1 2">
    <name type="scientific">Caerostris extrusa</name>
    <name type="common">Bark spider</name>
    <name type="synonym">Caerostris bankana</name>
    <dbReference type="NCBI Taxonomy" id="172846"/>
    <lineage>
        <taxon>Eukaryota</taxon>
        <taxon>Metazoa</taxon>
        <taxon>Ecdysozoa</taxon>
        <taxon>Arthropoda</taxon>
        <taxon>Chelicerata</taxon>
        <taxon>Arachnida</taxon>
        <taxon>Araneae</taxon>
        <taxon>Araneomorphae</taxon>
        <taxon>Entelegynae</taxon>
        <taxon>Araneoidea</taxon>
        <taxon>Araneidae</taxon>
        <taxon>Caerostris</taxon>
    </lineage>
</organism>
<accession>A0AAV4T4U3</accession>
<protein>
    <submittedName>
        <fullName evidence="1">Uncharacterized protein</fullName>
    </submittedName>
</protein>
<reference evidence="1 2" key="1">
    <citation type="submission" date="2021-06" db="EMBL/GenBank/DDBJ databases">
        <title>Caerostris extrusa draft genome.</title>
        <authorList>
            <person name="Kono N."/>
            <person name="Arakawa K."/>
        </authorList>
    </citation>
    <scope>NUCLEOTIDE SEQUENCE [LARGE SCALE GENOMIC DNA]</scope>
</reference>
<keyword evidence="2" id="KW-1185">Reference proteome</keyword>
<comment type="caution">
    <text evidence="1">The sequence shown here is derived from an EMBL/GenBank/DDBJ whole genome shotgun (WGS) entry which is preliminary data.</text>
</comment>
<proteinExistence type="predicted"/>
<dbReference type="AlphaFoldDB" id="A0AAV4T4U3"/>
<evidence type="ECO:0000313" key="1">
    <source>
        <dbReference type="EMBL" id="GIY41280.1"/>
    </source>
</evidence>
<dbReference type="Proteomes" id="UP001054945">
    <property type="component" value="Unassembled WGS sequence"/>
</dbReference>
<evidence type="ECO:0000313" key="2">
    <source>
        <dbReference type="Proteomes" id="UP001054945"/>
    </source>
</evidence>
<sequence>MHAGRGPEIKSEEISFILEIYQNLSSGYCKCVSLDSRVDLLGVDLGILPCDMQIRQLSETRHLSRDLRGYFFVRVTHEKNLSSDCVKAFPLNRQACGLMVDSEPQDHQLNKRNVEK</sequence>
<name>A0AAV4T4U3_CAEEX</name>
<gene>
    <name evidence="1" type="ORF">CEXT_201871</name>
</gene>
<dbReference type="EMBL" id="BPLR01010703">
    <property type="protein sequence ID" value="GIY41280.1"/>
    <property type="molecule type" value="Genomic_DNA"/>
</dbReference>